<keyword evidence="4" id="KW-1003">Cell membrane</keyword>
<keyword evidence="6 13" id="KW-0812">Transmembrane</keyword>
<dbReference type="PANTHER" id="PTHR30529">
    <property type="entry name" value="CYTOCHROME B561"/>
    <property type="match status" value="1"/>
</dbReference>
<name>A0A7U7J6E8_9GAMM</name>
<keyword evidence="10" id="KW-0408">Iron</keyword>
<dbReference type="RefSeq" id="WP_034437053.1">
    <property type="nucleotide sequence ID" value="NZ_CBTK010000315.1"/>
</dbReference>
<comment type="similarity">
    <text evidence="12">Belongs to the cytochrome b561 family.</text>
</comment>
<dbReference type="PANTHER" id="PTHR30529:SF1">
    <property type="entry name" value="CYTOCHROME B561 HOMOLOG 2"/>
    <property type="match status" value="1"/>
</dbReference>
<dbReference type="InterPro" id="IPR052168">
    <property type="entry name" value="Cytochrome_b561_oxidase"/>
</dbReference>
<dbReference type="GO" id="GO:0005886">
    <property type="term" value="C:plasma membrane"/>
    <property type="evidence" value="ECO:0007669"/>
    <property type="project" value="UniProtKB-SubCell"/>
</dbReference>
<proteinExistence type="inferred from homology"/>
<keyword evidence="8" id="KW-0249">Electron transport</keyword>
<evidence type="ECO:0000256" key="4">
    <source>
        <dbReference type="ARBA" id="ARBA00022475"/>
    </source>
</evidence>
<dbReference type="GO" id="GO:0020037">
    <property type="term" value="F:heme binding"/>
    <property type="evidence" value="ECO:0007669"/>
    <property type="project" value="TreeGrafter"/>
</dbReference>
<dbReference type="InterPro" id="IPR016174">
    <property type="entry name" value="Di-haem_cyt_TM"/>
</dbReference>
<organism evidence="15 16">
    <name type="scientific">Candidatus Contendobacter odensis Run_B_J11</name>
    <dbReference type="NCBI Taxonomy" id="1400861"/>
    <lineage>
        <taxon>Bacteria</taxon>
        <taxon>Pseudomonadati</taxon>
        <taxon>Pseudomonadota</taxon>
        <taxon>Gammaproteobacteria</taxon>
        <taxon>Candidatus Competibacteraceae</taxon>
        <taxon>Candidatus Contendibacter</taxon>
    </lineage>
</organism>
<reference evidence="15 16" key="1">
    <citation type="journal article" date="2014" name="ISME J.">
        <title>Candidatus Competibacter-lineage genomes retrieved from metagenomes reveal functional metabolic diversity.</title>
        <authorList>
            <person name="McIlroy S.J."/>
            <person name="Albertsen M."/>
            <person name="Andresen E.K."/>
            <person name="Saunders A.M."/>
            <person name="Kristiansen R."/>
            <person name="Stokholm-Bjerregaard M."/>
            <person name="Nielsen K.L."/>
            <person name="Nielsen P.H."/>
        </authorList>
    </citation>
    <scope>NUCLEOTIDE SEQUENCE [LARGE SCALE GENOMIC DNA]</scope>
    <source>
        <strain evidence="15 16">Run_B_J11</strain>
    </source>
</reference>
<sequence length="188" mass="21649">MQLTNSTTHYGAITRFLHWSVFLLLVHQYLGANLMTRIESGKTLFWLTQNSYYNGHKSIGLVVLALVALRFAWRRLTPLPDWAPTLTPAERTISHWNEMLLYGCLMLMPVSGYLFVMAGDYGIKLFGWHDLPNPIGKQEGLAVLARIVHIVISYVTVIVVAWHVGLGLKHQIFDRDRFLDRMLPFIRR</sequence>
<feature type="transmembrane region" description="Helical" evidence="13">
    <location>
        <begin position="52"/>
        <end position="73"/>
    </location>
</feature>
<dbReference type="AlphaFoldDB" id="A0A7U7J6E8"/>
<evidence type="ECO:0000256" key="10">
    <source>
        <dbReference type="ARBA" id="ARBA00023004"/>
    </source>
</evidence>
<keyword evidence="3" id="KW-0813">Transport</keyword>
<evidence type="ECO:0000256" key="6">
    <source>
        <dbReference type="ARBA" id="ARBA00022692"/>
    </source>
</evidence>
<evidence type="ECO:0000256" key="8">
    <source>
        <dbReference type="ARBA" id="ARBA00022982"/>
    </source>
</evidence>
<accession>A0A7U7J6E8</accession>
<evidence type="ECO:0000256" key="5">
    <source>
        <dbReference type="ARBA" id="ARBA00022617"/>
    </source>
</evidence>
<evidence type="ECO:0000256" key="13">
    <source>
        <dbReference type="SAM" id="Phobius"/>
    </source>
</evidence>
<comment type="cofactor">
    <cofactor evidence="1">
        <name>heme b</name>
        <dbReference type="ChEBI" id="CHEBI:60344"/>
    </cofactor>
</comment>
<evidence type="ECO:0000313" key="16">
    <source>
        <dbReference type="Proteomes" id="UP000019184"/>
    </source>
</evidence>
<evidence type="ECO:0000256" key="7">
    <source>
        <dbReference type="ARBA" id="ARBA00022723"/>
    </source>
</evidence>
<evidence type="ECO:0000256" key="2">
    <source>
        <dbReference type="ARBA" id="ARBA00004651"/>
    </source>
</evidence>
<evidence type="ECO:0000256" key="11">
    <source>
        <dbReference type="ARBA" id="ARBA00023136"/>
    </source>
</evidence>
<keyword evidence="9 13" id="KW-1133">Transmembrane helix</keyword>
<feature type="domain" description="Cytochrome b561 bacterial/Ni-hydrogenase" evidence="14">
    <location>
        <begin position="9"/>
        <end position="184"/>
    </location>
</feature>
<feature type="transmembrane region" description="Helical" evidence="13">
    <location>
        <begin position="143"/>
        <end position="168"/>
    </location>
</feature>
<evidence type="ECO:0000313" key="15">
    <source>
        <dbReference type="EMBL" id="CDH47770.1"/>
    </source>
</evidence>
<evidence type="ECO:0000256" key="12">
    <source>
        <dbReference type="ARBA" id="ARBA00037975"/>
    </source>
</evidence>
<dbReference type="GO" id="GO:0022904">
    <property type="term" value="P:respiratory electron transport chain"/>
    <property type="evidence" value="ECO:0007669"/>
    <property type="project" value="InterPro"/>
</dbReference>
<comment type="caution">
    <text evidence="15">The sequence shown here is derived from an EMBL/GenBank/DDBJ whole genome shotgun (WGS) entry which is preliminary data.</text>
</comment>
<dbReference type="Pfam" id="PF01292">
    <property type="entry name" value="Ni_hydr_CYTB"/>
    <property type="match status" value="1"/>
</dbReference>
<dbReference type="SUPFAM" id="SSF81342">
    <property type="entry name" value="Transmembrane di-heme cytochromes"/>
    <property type="match status" value="1"/>
</dbReference>
<keyword evidence="5" id="KW-0349">Heme</keyword>
<feature type="transmembrane region" description="Helical" evidence="13">
    <location>
        <begin position="100"/>
        <end position="123"/>
    </location>
</feature>
<evidence type="ECO:0000256" key="3">
    <source>
        <dbReference type="ARBA" id="ARBA00022448"/>
    </source>
</evidence>
<dbReference type="InterPro" id="IPR011577">
    <property type="entry name" value="Cyt_b561_bac/Ni-Hgenase"/>
</dbReference>
<evidence type="ECO:0000256" key="9">
    <source>
        <dbReference type="ARBA" id="ARBA00022989"/>
    </source>
</evidence>
<comment type="subcellular location">
    <subcellularLocation>
        <location evidence="2">Cell membrane</location>
        <topology evidence="2">Multi-pass membrane protein</topology>
    </subcellularLocation>
</comment>
<protein>
    <submittedName>
        <fullName evidence="15">Cytochrome B561</fullName>
    </submittedName>
</protein>
<keyword evidence="11 13" id="KW-0472">Membrane</keyword>
<dbReference type="GO" id="GO:0009055">
    <property type="term" value="F:electron transfer activity"/>
    <property type="evidence" value="ECO:0007669"/>
    <property type="project" value="InterPro"/>
</dbReference>
<keyword evidence="16" id="KW-1185">Reference proteome</keyword>
<gene>
    <name evidence="15" type="ORF">BN874_950003</name>
</gene>
<dbReference type="GO" id="GO:0046872">
    <property type="term" value="F:metal ion binding"/>
    <property type="evidence" value="ECO:0007669"/>
    <property type="project" value="UniProtKB-KW"/>
</dbReference>
<feature type="transmembrane region" description="Helical" evidence="13">
    <location>
        <begin position="12"/>
        <end position="32"/>
    </location>
</feature>
<evidence type="ECO:0000259" key="14">
    <source>
        <dbReference type="Pfam" id="PF01292"/>
    </source>
</evidence>
<keyword evidence="7" id="KW-0479">Metal-binding</keyword>
<dbReference type="Proteomes" id="UP000019184">
    <property type="component" value="Unassembled WGS sequence"/>
</dbReference>
<dbReference type="EMBL" id="CBTK010000315">
    <property type="protein sequence ID" value="CDH47770.1"/>
    <property type="molecule type" value="Genomic_DNA"/>
</dbReference>
<dbReference type="OrthoDB" id="9793784at2"/>
<evidence type="ECO:0000256" key="1">
    <source>
        <dbReference type="ARBA" id="ARBA00001970"/>
    </source>
</evidence>